<keyword evidence="1" id="KW-1133">Transmembrane helix</keyword>
<evidence type="ECO:0000256" key="1">
    <source>
        <dbReference type="SAM" id="Phobius"/>
    </source>
</evidence>
<dbReference type="RefSeq" id="WP_156704736.1">
    <property type="nucleotide sequence ID" value="NZ_CACRUX010000047.1"/>
</dbReference>
<accession>A0A6N3C003</accession>
<dbReference type="AlphaFoldDB" id="A0A6N3C003"/>
<keyword evidence="1" id="KW-0472">Membrane</keyword>
<gene>
    <name evidence="3" type="ORF">VRLFYP33_01184</name>
</gene>
<evidence type="ECO:0000313" key="3">
    <source>
        <dbReference type="EMBL" id="VYU07671.1"/>
    </source>
</evidence>
<dbReference type="EMBL" id="CACRUX010000047">
    <property type="protein sequence ID" value="VYU07671.1"/>
    <property type="molecule type" value="Genomic_DNA"/>
</dbReference>
<feature type="domain" description="Phage tail lysozyme" evidence="2">
    <location>
        <begin position="546"/>
        <end position="687"/>
    </location>
</feature>
<organism evidence="3">
    <name type="scientific">Veillonella ratti</name>
    <dbReference type="NCBI Taxonomy" id="103892"/>
    <lineage>
        <taxon>Bacteria</taxon>
        <taxon>Bacillati</taxon>
        <taxon>Bacillota</taxon>
        <taxon>Negativicutes</taxon>
        <taxon>Veillonellales</taxon>
        <taxon>Veillonellaceae</taxon>
        <taxon>Veillonella</taxon>
    </lineage>
</organism>
<dbReference type="Pfam" id="PF18013">
    <property type="entry name" value="Phage_lysozyme2"/>
    <property type="match status" value="1"/>
</dbReference>
<sequence length="819" mass="88516">MDNVIESYLIALGVDIDKSDFAEADKAINGLSAKITSNAAQWGKASGIVIGAISGIVGSITGMVASAAKQDLAMQKYATSMMISTGQATKMKEALDALGESAADVQTNMELRSRYNALLQDADAITPDSDYSTVMRQVRDIMFEFTRLKQEASYAIKWISYYLVKDFIGPLEKAGFSLRSMNEYIKNNMPRITRNIADGLGYLINIGLNFMRALKTLGMGLLNIWNRLPHSIKVTAVAMGAFFALLRASPVGRLVAVISMLLLLLDDFYAYMDGKESELGPYWQKLIDFWNSISDDVNAATDAIFNFLNAVSESKELAEFTDALGDLFGAVWDLIVAIGTLVADTFGALWDALEEVGLVDDFSESMKTLLHYFAEFIKLVAEGIKAIAKFLKELGKTEGFRQFIRLLGEFLGILWDIVSTIVGAVYDALRGLWDIFKDLGVPREFTDAIGEMLMAFIELAKGVANLIKLMIKLFKWLVGDPRVMPFWKDVGVALGNLVNVLSTVLSKLGKIGRVIGLLLQGKFAEAAAIMGFGGGGAPDLGEVNGNAAAGVEALVKGGMTEVAAAGLIGNMTAESSLDPTTSIIDRNRLRSIGIAQWNGKRADKLEAYLNSKGITDLSDSRSFGAQLEYAIKELKEDFPDVWADLQNAKTVQEASDIILTRWEKPEDQSQSVKDYRAGLANQAYTAYSEVKNKPQPNNEGSGVGAAVSQMASSIGNAIEVQWDAAVETVGNKMEEIKQGAARLYDSIGTMTGPFGGPSYFVNPATTSTSNRIGDINVYVTNSNASAADIGNAVAGKVSSAINMPERPIVAVRERRGSIG</sequence>
<name>A0A6N3C003_9FIRM</name>
<dbReference type="InterPro" id="IPR041219">
    <property type="entry name" value="Phage_lysozyme2"/>
</dbReference>
<evidence type="ECO:0000259" key="2">
    <source>
        <dbReference type="Pfam" id="PF18013"/>
    </source>
</evidence>
<proteinExistence type="predicted"/>
<reference evidence="3" key="1">
    <citation type="submission" date="2019-11" db="EMBL/GenBank/DDBJ databases">
        <authorList>
            <person name="Feng L."/>
        </authorList>
    </citation>
    <scope>NUCLEOTIDE SEQUENCE</scope>
    <source>
        <strain evidence="3">VrattiLFYP33</strain>
    </source>
</reference>
<keyword evidence="1" id="KW-0812">Transmembrane</keyword>
<dbReference type="Gene3D" id="1.10.530.10">
    <property type="match status" value="1"/>
</dbReference>
<feature type="transmembrane region" description="Helical" evidence="1">
    <location>
        <begin position="48"/>
        <end position="68"/>
    </location>
</feature>
<protein>
    <recommendedName>
        <fullName evidence="2">Phage tail lysozyme domain-containing protein</fullName>
    </recommendedName>
</protein>